<dbReference type="EMBL" id="ML769495">
    <property type="protein sequence ID" value="KAE9397591.1"/>
    <property type="molecule type" value="Genomic_DNA"/>
</dbReference>
<keyword evidence="2" id="KW-1185">Reference proteome</keyword>
<protein>
    <submittedName>
        <fullName evidence="1">Uncharacterized protein</fullName>
    </submittedName>
</protein>
<dbReference type="Proteomes" id="UP000799118">
    <property type="component" value="Unassembled WGS sequence"/>
</dbReference>
<reference evidence="1" key="1">
    <citation type="journal article" date="2019" name="Environ. Microbiol.">
        <title>Fungal ecological strategies reflected in gene transcription - a case study of two litter decomposers.</title>
        <authorList>
            <person name="Barbi F."/>
            <person name="Kohler A."/>
            <person name="Barry K."/>
            <person name="Baskaran P."/>
            <person name="Daum C."/>
            <person name="Fauchery L."/>
            <person name="Ihrmark K."/>
            <person name="Kuo A."/>
            <person name="LaButti K."/>
            <person name="Lipzen A."/>
            <person name="Morin E."/>
            <person name="Grigoriev I.V."/>
            <person name="Henrissat B."/>
            <person name="Lindahl B."/>
            <person name="Martin F."/>
        </authorList>
    </citation>
    <scope>NUCLEOTIDE SEQUENCE</scope>
    <source>
        <strain evidence="1">JB14</strain>
    </source>
</reference>
<sequence length="129" mass="14510">MGTVNMAVTAIFSDPYTVVSRTICCTISRSAKVSTVWGRIPYKPTIFTVNMDTVFSPTHSTHSKVPIYPELWNAMGWLAIEFTGKSSVRVGLNSKLNIWPLELFHSNLKQDQIIIIKSYTVAFMVVHTK</sequence>
<gene>
    <name evidence="1" type="ORF">BT96DRAFT_69367</name>
</gene>
<proteinExistence type="predicted"/>
<accession>A0A6A4HJ86</accession>
<name>A0A6A4HJ86_9AGAR</name>
<dbReference type="AlphaFoldDB" id="A0A6A4HJ86"/>
<evidence type="ECO:0000313" key="2">
    <source>
        <dbReference type="Proteomes" id="UP000799118"/>
    </source>
</evidence>
<organism evidence="1 2">
    <name type="scientific">Gymnopus androsaceus JB14</name>
    <dbReference type="NCBI Taxonomy" id="1447944"/>
    <lineage>
        <taxon>Eukaryota</taxon>
        <taxon>Fungi</taxon>
        <taxon>Dikarya</taxon>
        <taxon>Basidiomycota</taxon>
        <taxon>Agaricomycotina</taxon>
        <taxon>Agaricomycetes</taxon>
        <taxon>Agaricomycetidae</taxon>
        <taxon>Agaricales</taxon>
        <taxon>Marasmiineae</taxon>
        <taxon>Omphalotaceae</taxon>
        <taxon>Gymnopus</taxon>
    </lineage>
</organism>
<evidence type="ECO:0000313" key="1">
    <source>
        <dbReference type="EMBL" id="KAE9397591.1"/>
    </source>
</evidence>